<accession>A0ABS5IE03</accession>
<keyword evidence="5 10" id="KW-0201">Cytochrome c-type biogenesis</keyword>
<evidence type="ECO:0000256" key="4">
    <source>
        <dbReference type="ARBA" id="ARBA00022723"/>
    </source>
</evidence>
<dbReference type="NCBIfam" id="NF009727">
    <property type="entry name" value="PRK13254.1-1"/>
    <property type="match status" value="1"/>
</dbReference>
<dbReference type="EMBL" id="JAGTUF010000012">
    <property type="protein sequence ID" value="MBR9972630.1"/>
    <property type="molecule type" value="Genomic_DNA"/>
</dbReference>
<organism evidence="11 12">
    <name type="scientific">Magnetospirillum sulfuroxidans</name>
    <dbReference type="NCBI Taxonomy" id="611300"/>
    <lineage>
        <taxon>Bacteria</taxon>
        <taxon>Pseudomonadati</taxon>
        <taxon>Pseudomonadota</taxon>
        <taxon>Alphaproteobacteria</taxon>
        <taxon>Rhodospirillales</taxon>
        <taxon>Rhodospirillaceae</taxon>
        <taxon>Magnetospirillum</taxon>
    </lineage>
</organism>
<keyword evidence="2 10" id="KW-0349">Heme</keyword>
<dbReference type="InterPro" id="IPR012340">
    <property type="entry name" value="NA-bd_OB-fold"/>
</dbReference>
<dbReference type="Gene3D" id="2.40.50.140">
    <property type="entry name" value="Nucleic acid-binding proteins"/>
    <property type="match status" value="1"/>
</dbReference>
<protein>
    <recommendedName>
        <fullName evidence="10">Cytochrome c-type biogenesis protein CcmE</fullName>
    </recommendedName>
    <alternativeName>
        <fullName evidence="10">Cytochrome c maturation protein E</fullName>
    </alternativeName>
    <alternativeName>
        <fullName evidence="10">Heme chaperone CcmE</fullName>
    </alternativeName>
</protein>
<evidence type="ECO:0000256" key="10">
    <source>
        <dbReference type="HAMAP-Rule" id="MF_01959"/>
    </source>
</evidence>
<dbReference type="RefSeq" id="WP_211549578.1">
    <property type="nucleotide sequence ID" value="NZ_JAGTUF010000012.1"/>
</dbReference>
<evidence type="ECO:0000256" key="8">
    <source>
        <dbReference type="ARBA" id="ARBA00023004"/>
    </source>
</evidence>
<reference evidence="11 12" key="1">
    <citation type="submission" date="2021-04" db="EMBL/GenBank/DDBJ databases">
        <title>Magnetospirillum sulfuroxidans sp. nov., a facultative chemolithoautotrophic sulfur-oxidizing alphaproteobacterium isolated from freshwater sediment and proposals for Paramagetospirillum gen. nov., and Magnetospirillaceae fam. nov.</title>
        <authorList>
            <person name="Koziaeva V."/>
            <person name="Geelhoed J.S."/>
            <person name="Sorokin D.Y."/>
            <person name="Grouzdev D.S."/>
        </authorList>
    </citation>
    <scope>NUCLEOTIDE SEQUENCE [LARGE SCALE GENOMIC DNA]</scope>
    <source>
        <strain evidence="11 12">J10</strain>
    </source>
</reference>
<dbReference type="PANTHER" id="PTHR34128:SF2">
    <property type="entry name" value="CYTOCHROME C-TYPE BIOGENESIS PROTEIN CCME HOMOLOG, MITOCHONDRIAL"/>
    <property type="match status" value="1"/>
</dbReference>
<keyword evidence="10" id="KW-1003">Cell membrane</keyword>
<proteinExistence type="inferred from homology"/>
<evidence type="ECO:0000313" key="12">
    <source>
        <dbReference type="Proteomes" id="UP000680714"/>
    </source>
</evidence>
<evidence type="ECO:0000256" key="1">
    <source>
        <dbReference type="ARBA" id="ARBA00004370"/>
    </source>
</evidence>
<evidence type="ECO:0000256" key="5">
    <source>
        <dbReference type="ARBA" id="ARBA00022748"/>
    </source>
</evidence>
<name>A0ABS5IE03_9PROT</name>
<comment type="function">
    <text evidence="10">Heme chaperone required for the biogenesis of c-type cytochromes. Transiently binds heme delivered by CcmC and transfers the heme to apo-cytochromes in a process facilitated by CcmF and CcmH.</text>
</comment>
<comment type="caution">
    <text evidence="11">The sequence shown here is derived from an EMBL/GenBank/DDBJ whole genome shotgun (WGS) entry which is preliminary data.</text>
</comment>
<dbReference type="InterPro" id="IPR036127">
    <property type="entry name" value="CcmE-like_sf"/>
</dbReference>
<evidence type="ECO:0000256" key="2">
    <source>
        <dbReference type="ARBA" id="ARBA00022617"/>
    </source>
</evidence>
<dbReference type="PANTHER" id="PTHR34128">
    <property type="entry name" value="CYTOCHROME C-TYPE BIOGENESIS PROTEIN CCME HOMOLOG, MITOCHONDRIAL"/>
    <property type="match status" value="1"/>
</dbReference>
<evidence type="ECO:0000313" key="11">
    <source>
        <dbReference type="EMBL" id="MBR9972630.1"/>
    </source>
</evidence>
<keyword evidence="3 10" id="KW-0812">Transmembrane</keyword>
<keyword evidence="12" id="KW-1185">Reference proteome</keyword>
<dbReference type="Proteomes" id="UP000680714">
    <property type="component" value="Unassembled WGS sequence"/>
</dbReference>
<feature type="topological domain" description="Cytoplasmic" evidence="10">
    <location>
        <begin position="1"/>
        <end position="7"/>
    </location>
</feature>
<keyword evidence="4 10" id="KW-0479">Metal-binding</keyword>
<dbReference type="SUPFAM" id="SSF82093">
    <property type="entry name" value="Heme chaperone CcmE"/>
    <property type="match status" value="1"/>
</dbReference>
<dbReference type="HAMAP" id="MF_01959">
    <property type="entry name" value="CcmE"/>
    <property type="match status" value="1"/>
</dbReference>
<gene>
    <name evidence="10 11" type="primary">ccmE</name>
    <name evidence="10" type="synonym">cycJ</name>
    <name evidence="11" type="ORF">KEC16_12975</name>
</gene>
<keyword evidence="9 10" id="KW-0472">Membrane</keyword>
<evidence type="ECO:0000256" key="9">
    <source>
        <dbReference type="ARBA" id="ARBA00023136"/>
    </source>
</evidence>
<dbReference type="NCBIfam" id="NF009731">
    <property type="entry name" value="PRK13254.1-5"/>
    <property type="match status" value="1"/>
</dbReference>
<feature type="binding site" description="axial binding residue" evidence="10">
    <location>
        <position position="125"/>
    </location>
    <ligand>
        <name>heme</name>
        <dbReference type="ChEBI" id="CHEBI:30413"/>
    </ligand>
    <ligandPart>
        <name>Fe</name>
        <dbReference type="ChEBI" id="CHEBI:18248"/>
    </ligandPart>
</feature>
<dbReference type="Pfam" id="PF03100">
    <property type="entry name" value="CcmE"/>
    <property type="match status" value="1"/>
</dbReference>
<keyword evidence="7 10" id="KW-1133">Transmembrane helix</keyword>
<comment type="similarity">
    <text evidence="10">Belongs to the CcmE/CycJ family.</text>
</comment>
<dbReference type="NCBIfam" id="NF009729">
    <property type="entry name" value="PRK13254.1-3"/>
    <property type="match status" value="1"/>
</dbReference>
<comment type="subcellular location">
    <subcellularLocation>
        <location evidence="10">Cell membrane</location>
        <topology evidence="10">Single-pass type II membrane protein</topology>
    </subcellularLocation>
    <subcellularLocation>
        <location evidence="1">Membrane</location>
    </subcellularLocation>
</comment>
<feature type="binding site" description="covalent" evidence="10">
    <location>
        <position position="121"/>
    </location>
    <ligand>
        <name>heme</name>
        <dbReference type="ChEBI" id="CHEBI:30413"/>
    </ligand>
</feature>
<keyword evidence="8 10" id="KW-0408">Iron</keyword>
<keyword evidence="6 10" id="KW-0735">Signal-anchor</keyword>
<evidence type="ECO:0000256" key="6">
    <source>
        <dbReference type="ARBA" id="ARBA00022968"/>
    </source>
</evidence>
<evidence type="ECO:0000256" key="7">
    <source>
        <dbReference type="ARBA" id="ARBA00022989"/>
    </source>
</evidence>
<sequence length="146" mass="16050">MTRKKRRLYFVILGLLAIGTAAALVLSALRQDIVFFFSPSEIMEAKVPTEGRRIRLGGLVEQGSVVKQGALVHFKVTDGAHSLPVVFEGLLPDLFREGQGVVTEGRMGDGVFMASEVLAKHDENYMPKEVAESLKKSGHWQGEQPK</sequence>
<feature type="topological domain" description="Extracellular" evidence="10">
    <location>
        <begin position="29"/>
        <end position="146"/>
    </location>
</feature>
<evidence type="ECO:0000256" key="3">
    <source>
        <dbReference type="ARBA" id="ARBA00022692"/>
    </source>
</evidence>
<dbReference type="InterPro" id="IPR004329">
    <property type="entry name" value="CcmE"/>
</dbReference>